<reference evidence="2" key="1">
    <citation type="journal article" date="2021" name="Genome Biol. Evol.">
        <title>A High-Quality Reference Genome for a Parasitic Bivalve with Doubly Uniparental Inheritance (Bivalvia: Unionida).</title>
        <authorList>
            <person name="Smith C.H."/>
        </authorList>
    </citation>
    <scope>NUCLEOTIDE SEQUENCE</scope>
    <source>
        <strain evidence="2">CHS0354</strain>
    </source>
</reference>
<keyword evidence="3" id="KW-1185">Reference proteome</keyword>
<sequence>MHPTIIAHSPGLIPEYICCHRKKMRRKPDRWETLPGLIIITNEYGVQEENSYHNTILTQPSNVLAEERTTQERGSFTRTPTPKHPFHGEQTNASHLLCQQER</sequence>
<dbReference type="EMBL" id="JAEAOA010001421">
    <property type="protein sequence ID" value="KAK3590548.1"/>
    <property type="molecule type" value="Genomic_DNA"/>
</dbReference>
<evidence type="ECO:0000256" key="1">
    <source>
        <dbReference type="SAM" id="MobiDB-lite"/>
    </source>
</evidence>
<dbReference type="Proteomes" id="UP001195483">
    <property type="component" value="Unassembled WGS sequence"/>
</dbReference>
<feature type="region of interest" description="Disordered" evidence="1">
    <location>
        <begin position="60"/>
        <end position="102"/>
    </location>
</feature>
<accession>A0AAE0VTY0</accession>
<dbReference type="AlphaFoldDB" id="A0AAE0VTY0"/>
<reference evidence="2" key="2">
    <citation type="journal article" date="2021" name="Genome Biol. Evol.">
        <title>Developing a high-quality reference genome for a parasitic bivalve with doubly uniparental inheritance (Bivalvia: Unionida).</title>
        <authorList>
            <person name="Smith C.H."/>
        </authorList>
    </citation>
    <scope>NUCLEOTIDE SEQUENCE</scope>
    <source>
        <strain evidence="2">CHS0354</strain>
        <tissue evidence="2">Mantle</tissue>
    </source>
</reference>
<comment type="caution">
    <text evidence="2">The sequence shown here is derived from an EMBL/GenBank/DDBJ whole genome shotgun (WGS) entry which is preliminary data.</text>
</comment>
<evidence type="ECO:0000313" key="3">
    <source>
        <dbReference type="Proteomes" id="UP001195483"/>
    </source>
</evidence>
<name>A0AAE0VTY0_9BIVA</name>
<gene>
    <name evidence="2" type="ORF">CHS0354_023616</name>
</gene>
<proteinExistence type="predicted"/>
<reference evidence="2" key="3">
    <citation type="submission" date="2023-05" db="EMBL/GenBank/DDBJ databases">
        <authorList>
            <person name="Smith C.H."/>
        </authorList>
    </citation>
    <scope>NUCLEOTIDE SEQUENCE</scope>
    <source>
        <strain evidence="2">CHS0354</strain>
        <tissue evidence="2">Mantle</tissue>
    </source>
</reference>
<organism evidence="2 3">
    <name type="scientific">Potamilus streckersoni</name>
    <dbReference type="NCBI Taxonomy" id="2493646"/>
    <lineage>
        <taxon>Eukaryota</taxon>
        <taxon>Metazoa</taxon>
        <taxon>Spiralia</taxon>
        <taxon>Lophotrochozoa</taxon>
        <taxon>Mollusca</taxon>
        <taxon>Bivalvia</taxon>
        <taxon>Autobranchia</taxon>
        <taxon>Heteroconchia</taxon>
        <taxon>Palaeoheterodonta</taxon>
        <taxon>Unionida</taxon>
        <taxon>Unionoidea</taxon>
        <taxon>Unionidae</taxon>
        <taxon>Ambleminae</taxon>
        <taxon>Lampsilini</taxon>
        <taxon>Potamilus</taxon>
    </lineage>
</organism>
<protein>
    <submittedName>
        <fullName evidence="2">Uncharacterized protein</fullName>
    </submittedName>
</protein>
<evidence type="ECO:0000313" key="2">
    <source>
        <dbReference type="EMBL" id="KAK3590548.1"/>
    </source>
</evidence>